<reference evidence="1" key="4">
    <citation type="submission" date="2019-03" db="UniProtKB">
        <authorList>
            <consortium name="EnsemblPlants"/>
        </authorList>
    </citation>
    <scope>IDENTIFICATION</scope>
</reference>
<reference evidence="1" key="5">
    <citation type="journal article" date="2021" name="G3 (Bethesda)">
        <title>Aegilops tauschii genome assembly Aet v5.0 features greater sequence contiguity and improved annotation.</title>
        <authorList>
            <person name="Wang L."/>
            <person name="Zhu T."/>
            <person name="Rodriguez J.C."/>
            <person name="Deal K.R."/>
            <person name="Dubcovsky J."/>
            <person name="McGuire P.E."/>
            <person name="Lux T."/>
            <person name="Spannagl M."/>
            <person name="Mayer K.F.X."/>
            <person name="Baldrich P."/>
            <person name="Meyers B.C."/>
            <person name="Huo N."/>
            <person name="Gu Y.Q."/>
            <person name="Zhou H."/>
            <person name="Devos K.M."/>
            <person name="Bennetzen J.L."/>
            <person name="Unver T."/>
            <person name="Budak H."/>
            <person name="Gulick P.J."/>
            <person name="Galiba G."/>
            <person name="Kalapos B."/>
            <person name="Nelson D.R."/>
            <person name="Li P."/>
            <person name="You F.M."/>
            <person name="Luo M.C."/>
            <person name="Dvorak J."/>
        </authorList>
    </citation>
    <scope>NUCLEOTIDE SEQUENCE [LARGE SCALE GENOMIC DNA]</scope>
    <source>
        <strain evidence="1">cv. AL8/78</strain>
    </source>
</reference>
<name>A0A453B0M4_AEGTS</name>
<reference evidence="2" key="2">
    <citation type="journal article" date="2017" name="Nat. Plants">
        <title>The Aegilops tauschii genome reveals multiple impacts of transposons.</title>
        <authorList>
            <person name="Zhao G."/>
            <person name="Zou C."/>
            <person name="Li K."/>
            <person name="Wang K."/>
            <person name="Li T."/>
            <person name="Gao L."/>
            <person name="Zhang X."/>
            <person name="Wang H."/>
            <person name="Yang Z."/>
            <person name="Liu X."/>
            <person name="Jiang W."/>
            <person name="Mao L."/>
            <person name="Kong X."/>
            <person name="Jiao Y."/>
            <person name="Jia J."/>
        </authorList>
    </citation>
    <scope>NUCLEOTIDE SEQUENCE [LARGE SCALE GENOMIC DNA]</scope>
    <source>
        <strain evidence="2">cv. AL8/78</strain>
    </source>
</reference>
<sequence length="53" mass="5675">MADATAPRPLLRRVLSFREPLLLIPHLVVFLGTVASACAKCPYATSSAVCCED</sequence>
<accession>A0A453B0M4</accession>
<reference evidence="1" key="3">
    <citation type="journal article" date="2017" name="Nature">
        <title>Genome sequence of the progenitor of the wheat D genome Aegilops tauschii.</title>
        <authorList>
            <person name="Luo M.C."/>
            <person name="Gu Y.Q."/>
            <person name="Puiu D."/>
            <person name="Wang H."/>
            <person name="Twardziok S.O."/>
            <person name="Deal K.R."/>
            <person name="Huo N."/>
            <person name="Zhu T."/>
            <person name="Wang L."/>
            <person name="Wang Y."/>
            <person name="McGuire P.E."/>
            <person name="Liu S."/>
            <person name="Long H."/>
            <person name="Ramasamy R.K."/>
            <person name="Rodriguez J.C."/>
            <person name="Van S.L."/>
            <person name="Yuan L."/>
            <person name="Wang Z."/>
            <person name="Xia Z."/>
            <person name="Xiao L."/>
            <person name="Anderson O.D."/>
            <person name="Ouyang S."/>
            <person name="Liang Y."/>
            <person name="Zimin A.V."/>
            <person name="Pertea G."/>
            <person name="Qi P."/>
            <person name="Bennetzen J.L."/>
            <person name="Dai X."/>
            <person name="Dawson M.W."/>
            <person name="Muller H.G."/>
            <person name="Kugler K."/>
            <person name="Rivarola-Duarte L."/>
            <person name="Spannagl M."/>
            <person name="Mayer K.F.X."/>
            <person name="Lu F.H."/>
            <person name="Bevan M.W."/>
            <person name="Leroy P."/>
            <person name="Li P."/>
            <person name="You F.M."/>
            <person name="Sun Q."/>
            <person name="Liu Z."/>
            <person name="Lyons E."/>
            <person name="Wicker T."/>
            <person name="Salzberg S.L."/>
            <person name="Devos K.M."/>
            <person name="Dvorak J."/>
        </authorList>
    </citation>
    <scope>NUCLEOTIDE SEQUENCE [LARGE SCALE GENOMIC DNA]</scope>
    <source>
        <strain evidence="1">cv. AL8/78</strain>
    </source>
</reference>
<organism evidence="1 2">
    <name type="scientific">Aegilops tauschii subsp. strangulata</name>
    <name type="common">Goatgrass</name>
    <dbReference type="NCBI Taxonomy" id="200361"/>
    <lineage>
        <taxon>Eukaryota</taxon>
        <taxon>Viridiplantae</taxon>
        <taxon>Streptophyta</taxon>
        <taxon>Embryophyta</taxon>
        <taxon>Tracheophyta</taxon>
        <taxon>Spermatophyta</taxon>
        <taxon>Magnoliopsida</taxon>
        <taxon>Liliopsida</taxon>
        <taxon>Poales</taxon>
        <taxon>Poaceae</taxon>
        <taxon>BOP clade</taxon>
        <taxon>Pooideae</taxon>
        <taxon>Triticodae</taxon>
        <taxon>Triticeae</taxon>
        <taxon>Triticinae</taxon>
        <taxon>Aegilops</taxon>
    </lineage>
</organism>
<protein>
    <submittedName>
        <fullName evidence="1">Uncharacterized protein</fullName>
    </submittedName>
</protein>
<dbReference type="AlphaFoldDB" id="A0A453B0M4"/>
<reference evidence="2" key="1">
    <citation type="journal article" date="2014" name="Science">
        <title>Ancient hybridizations among the ancestral genomes of bread wheat.</title>
        <authorList>
            <consortium name="International Wheat Genome Sequencing Consortium,"/>
            <person name="Marcussen T."/>
            <person name="Sandve S.R."/>
            <person name="Heier L."/>
            <person name="Spannagl M."/>
            <person name="Pfeifer M."/>
            <person name="Jakobsen K.S."/>
            <person name="Wulff B.B."/>
            <person name="Steuernagel B."/>
            <person name="Mayer K.F."/>
            <person name="Olsen O.A."/>
        </authorList>
    </citation>
    <scope>NUCLEOTIDE SEQUENCE [LARGE SCALE GENOMIC DNA]</scope>
    <source>
        <strain evidence="2">cv. AL8/78</strain>
    </source>
</reference>
<proteinExistence type="predicted"/>
<dbReference type="EnsemblPlants" id="AET2Gv20323600.2">
    <property type="protein sequence ID" value="AET2Gv20323600.2"/>
    <property type="gene ID" value="AET2Gv20323600"/>
</dbReference>
<dbReference type="Gramene" id="AET2Gv20323600.2">
    <property type="protein sequence ID" value="AET2Gv20323600.2"/>
    <property type="gene ID" value="AET2Gv20323600"/>
</dbReference>
<keyword evidence="2" id="KW-1185">Reference proteome</keyword>
<evidence type="ECO:0000313" key="2">
    <source>
        <dbReference type="Proteomes" id="UP000015105"/>
    </source>
</evidence>
<evidence type="ECO:0000313" key="1">
    <source>
        <dbReference type="EnsemblPlants" id="AET2Gv20323600.2"/>
    </source>
</evidence>
<dbReference type="Proteomes" id="UP000015105">
    <property type="component" value="Chromosome 2D"/>
</dbReference>